<organism evidence="2">
    <name type="scientific">marine sediment metagenome</name>
    <dbReference type="NCBI Taxonomy" id="412755"/>
    <lineage>
        <taxon>unclassified sequences</taxon>
        <taxon>metagenomes</taxon>
        <taxon>ecological metagenomes</taxon>
    </lineage>
</organism>
<proteinExistence type="predicted"/>
<keyword evidence="1" id="KW-0175">Coiled coil</keyword>
<dbReference type="EMBL" id="LAZR01027368">
    <property type="protein sequence ID" value="KKL65941.1"/>
    <property type="molecule type" value="Genomic_DNA"/>
</dbReference>
<sequence length="152" mass="18252">MKEEMEQCDEDFYNMLEKRDKEIERLRDWVNDLQAGMYINCVYCGHRYGPNTEIPTSMADVLKEHIEKCPEHPLFEARQEIERLKKEKEWLLKTLVFVYKDKMCESGLSIKAMEWVLKDMQQALKEKKKESIDKMVERVREDRGNTLQGEIE</sequence>
<comment type="caution">
    <text evidence="2">The sequence shown here is derived from an EMBL/GenBank/DDBJ whole genome shotgun (WGS) entry which is preliminary data.</text>
</comment>
<evidence type="ECO:0000313" key="2">
    <source>
        <dbReference type="EMBL" id="KKL65941.1"/>
    </source>
</evidence>
<reference evidence="2" key="1">
    <citation type="journal article" date="2015" name="Nature">
        <title>Complex archaea that bridge the gap between prokaryotes and eukaryotes.</title>
        <authorList>
            <person name="Spang A."/>
            <person name="Saw J.H."/>
            <person name="Jorgensen S.L."/>
            <person name="Zaremba-Niedzwiedzka K."/>
            <person name="Martijn J."/>
            <person name="Lind A.E."/>
            <person name="van Eijk R."/>
            <person name="Schleper C."/>
            <person name="Guy L."/>
            <person name="Ettema T.J."/>
        </authorList>
    </citation>
    <scope>NUCLEOTIDE SEQUENCE</scope>
</reference>
<feature type="coiled-coil region" evidence="1">
    <location>
        <begin position="74"/>
        <end position="130"/>
    </location>
</feature>
<dbReference type="AlphaFoldDB" id="A0A0F9EI41"/>
<accession>A0A0F9EI41</accession>
<evidence type="ECO:0000256" key="1">
    <source>
        <dbReference type="SAM" id="Coils"/>
    </source>
</evidence>
<name>A0A0F9EI41_9ZZZZ</name>
<protein>
    <submittedName>
        <fullName evidence="2">Uncharacterized protein</fullName>
    </submittedName>
</protein>
<gene>
    <name evidence="2" type="ORF">LCGC14_2149920</name>
</gene>